<dbReference type="RefSeq" id="WP_012798230.1">
    <property type="nucleotide sequence ID" value="NC_013165.1"/>
</dbReference>
<gene>
    <name evidence="1" type="ordered locus">Shel_10920</name>
</gene>
<dbReference type="EMBL" id="CP001684">
    <property type="protein sequence ID" value="ACV22127.1"/>
    <property type="molecule type" value="Genomic_DNA"/>
</dbReference>
<dbReference type="HOGENOM" id="CLU_2755743_0_0_11"/>
<dbReference type="AlphaFoldDB" id="C7N5E2"/>
<organism evidence="1 2">
    <name type="scientific">Slackia heliotrinireducens (strain ATCC 29202 / DSM 20476 / NCTC 11029 / RHS 1)</name>
    <name type="common">Peptococcus heliotrinreducens</name>
    <dbReference type="NCBI Taxonomy" id="471855"/>
    <lineage>
        <taxon>Bacteria</taxon>
        <taxon>Bacillati</taxon>
        <taxon>Actinomycetota</taxon>
        <taxon>Coriobacteriia</taxon>
        <taxon>Eggerthellales</taxon>
        <taxon>Eggerthellaceae</taxon>
        <taxon>Slackia</taxon>
    </lineage>
</organism>
<accession>C7N5E2</accession>
<proteinExistence type="predicted"/>
<dbReference type="KEGG" id="shi:Shel_10920"/>
<evidence type="ECO:0000313" key="2">
    <source>
        <dbReference type="Proteomes" id="UP000002026"/>
    </source>
</evidence>
<dbReference type="Proteomes" id="UP000002026">
    <property type="component" value="Chromosome"/>
</dbReference>
<protein>
    <submittedName>
        <fullName evidence="1">Uncharacterized protein</fullName>
    </submittedName>
</protein>
<name>C7N5E2_SLAHD</name>
<evidence type="ECO:0000313" key="1">
    <source>
        <dbReference type="EMBL" id="ACV22127.1"/>
    </source>
</evidence>
<sequence length="70" mass="7277">MHVSLETVDAQTGETSEVVAESELTGVFTYGAEVEPGSYMLKVAGTDDEPATGTIVVKATTPEEAGLVME</sequence>
<keyword evidence="2" id="KW-1185">Reference proteome</keyword>
<reference evidence="1 2" key="1">
    <citation type="journal article" date="2009" name="Stand. Genomic Sci.">
        <title>Complete genome sequence of Slackia heliotrinireducens type strain (RHS 1).</title>
        <authorList>
            <person name="Pukall R."/>
            <person name="Lapidus A."/>
            <person name="Nolan M."/>
            <person name="Copeland A."/>
            <person name="Glavina Del Rio T."/>
            <person name="Lucas S."/>
            <person name="Chen F."/>
            <person name="Tice H."/>
            <person name="Cheng J.F."/>
            <person name="Chertkov O."/>
            <person name="Bruce D."/>
            <person name="Goodwin L."/>
            <person name="Kuske C."/>
            <person name="Brettin T."/>
            <person name="Detter J.C."/>
            <person name="Han C."/>
            <person name="Pitluck S."/>
            <person name="Pati A."/>
            <person name="Mavrommatis K."/>
            <person name="Ivanova N."/>
            <person name="Ovchinnikova G."/>
            <person name="Chen A."/>
            <person name="Palaniappan K."/>
            <person name="Schneider S."/>
            <person name="Rohde M."/>
            <person name="Chain P."/>
            <person name="D'haeseleer P."/>
            <person name="Goker M."/>
            <person name="Bristow J."/>
            <person name="Eisen J.A."/>
            <person name="Markowitz V."/>
            <person name="Kyrpides N.C."/>
            <person name="Klenk H.P."/>
            <person name="Hugenholtz P."/>
        </authorList>
    </citation>
    <scope>NUCLEOTIDE SEQUENCE [LARGE SCALE GENOMIC DNA]</scope>
    <source>
        <strain evidence="2">ATCC 29202 / DSM 20476 / NCTC 11029 / RHS 1</strain>
    </source>
</reference>